<dbReference type="PANTHER" id="PTHR48065">
    <property type="entry name" value="OS10G0469600 PROTEIN"/>
    <property type="match status" value="1"/>
</dbReference>
<evidence type="ECO:0000256" key="1">
    <source>
        <dbReference type="ARBA" id="ARBA00022614"/>
    </source>
</evidence>
<keyword evidence="2" id="KW-0677">Repeat</keyword>
<proteinExistence type="predicted"/>
<reference evidence="4 5" key="1">
    <citation type="submission" date="2019-01" db="EMBL/GenBank/DDBJ databases">
        <title>Sequencing of cultivated peanut Arachis hypogaea provides insights into genome evolution and oil improvement.</title>
        <authorList>
            <person name="Chen X."/>
        </authorList>
    </citation>
    <scope>NUCLEOTIDE SEQUENCE [LARGE SCALE GENOMIC DNA]</scope>
    <source>
        <strain evidence="5">cv. Fuhuasheng</strain>
        <tissue evidence="4">Leaves</tissue>
    </source>
</reference>
<gene>
    <name evidence="4" type="ORF">Ahy_B02g061248</name>
</gene>
<organism evidence="4 5">
    <name type="scientific">Arachis hypogaea</name>
    <name type="common">Peanut</name>
    <dbReference type="NCBI Taxonomy" id="3818"/>
    <lineage>
        <taxon>Eukaryota</taxon>
        <taxon>Viridiplantae</taxon>
        <taxon>Streptophyta</taxon>
        <taxon>Embryophyta</taxon>
        <taxon>Tracheophyta</taxon>
        <taxon>Spermatophyta</taxon>
        <taxon>Magnoliopsida</taxon>
        <taxon>eudicotyledons</taxon>
        <taxon>Gunneridae</taxon>
        <taxon>Pentapetalae</taxon>
        <taxon>rosids</taxon>
        <taxon>fabids</taxon>
        <taxon>Fabales</taxon>
        <taxon>Fabaceae</taxon>
        <taxon>Papilionoideae</taxon>
        <taxon>50 kb inversion clade</taxon>
        <taxon>dalbergioids sensu lato</taxon>
        <taxon>Dalbergieae</taxon>
        <taxon>Pterocarpus clade</taxon>
        <taxon>Arachis</taxon>
    </lineage>
</organism>
<dbReference type="PANTHER" id="PTHR48065:SF71">
    <property type="entry name" value="LRR RECEPTOR-LIKE KINASE FAMILY PROTEIN"/>
    <property type="match status" value="1"/>
</dbReference>
<dbReference type="InterPro" id="IPR001611">
    <property type="entry name" value="Leu-rich_rpt"/>
</dbReference>
<dbReference type="Gene3D" id="3.80.10.10">
    <property type="entry name" value="Ribonuclease Inhibitor"/>
    <property type="match status" value="2"/>
</dbReference>
<evidence type="ECO:0000259" key="3">
    <source>
        <dbReference type="Pfam" id="PF08263"/>
    </source>
</evidence>
<dbReference type="Pfam" id="PF00560">
    <property type="entry name" value="LRR_1"/>
    <property type="match status" value="1"/>
</dbReference>
<feature type="domain" description="Leucine-rich repeat-containing N-terminal plant-type" evidence="3">
    <location>
        <begin position="5"/>
        <end position="41"/>
    </location>
</feature>
<evidence type="ECO:0000256" key="2">
    <source>
        <dbReference type="ARBA" id="ARBA00022737"/>
    </source>
</evidence>
<dbReference type="STRING" id="3818.A0A445AKN1"/>
<dbReference type="Pfam" id="PF08263">
    <property type="entry name" value="LRRNT_2"/>
    <property type="match status" value="1"/>
</dbReference>
<keyword evidence="5" id="KW-1185">Reference proteome</keyword>
<dbReference type="InterPro" id="IPR032675">
    <property type="entry name" value="LRR_dom_sf"/>
</dbReference>
<accession>A0A445AKN1</accession>
<dbReference type="EMBL" id="SDMP01000012">
    <property type="protein sequence ID" value="RYR26934.1"/>
    <property type="molecule type" value="Genomic_DNA"/>
</dbReference>
<dbReference type="InterPro" id="IPR013210">
    <property type="entry name" value="LRR_N_plant-typ"/>
</dbReference>
<sequence length="485" mass="54790">MKRSLLLQFKNNFTFDHQYSTKLKTWNQSIACCDWSGVSCDHDAHVIALDLSETIQAALSVSNISRVYFNSSVPSKFNKLENLTYLNLSHAGFVGQFHFPFLLIQGTVSNWIWRLDSLDYLDITHNFLTNFEGPLQNRTHNLYSLYLQFNKLQEQIPGFLHYASFVDYSSNNFSSVIPADIVFTAASLIPCAMLQTFKFLTFPITKYQAKFPNIFPSSCALKTIVFNGNPLAGPLPKSLAHCTALEVLDIGRNKIIGGFPCFLRKISTVCVLVLRNNKFHSPMRCIVDVAFNYKFPGIWFRNWKAMMSNVGEDQSKVEHLEFPVGFNNSHKLRANTKGINGFECTLESLGLSNNSLEGEIPNNLASLSFLSALNLFYNHLIGKIPPGTQLQSFEASSFEGNDGLYGPPLTKTPDHGMHTLPPLAMPPCGSLACEVHWNLVSAELGSVFGLRIVIVPLLFWKKWRLQYWQFLDRILCRIFPLLCVE</sequence>
<dbReference type="AlphaFoldDB" id="A0A445AKN1"/>
<comment type="caution">
    <text evidence="4">The sequence shown here is derived from an EMBL/GenBank/DDBJ whole genome shotgun (WGS) entry which is preliminary data.</text>
</comment>
<dbReference type="Proteomes" id="UP000289738">
    <property type="component" value="Chromosome B02"/>
</dbReference>
<keyword evidence="1" id="KW-0433">Leucine-rich repeat</keyword>
<protein>
    <recommendedName>
        <fullName evidence="3">Leucine-rich repeat-containing N-terminal plant-type domain-containing protein</fullName>
    </recommendedName>
</protein>
<name>A0A445AKN1_ARAHY</name>
<evidence type="ECO:0000313" key="4">
    <source>
        <dbReference type="EMBL" id="RYR26934.1"/>
    </source>
</evidence>
<evidence type="ECO:0000313" key="5">
    <source>
        <dbReference type="Proteomes" id="UP000289738"/>
    </source>
</evidence>
<dbReference type="SUPFAM" id="SSF52058">
    <property type="entry name" value="L domain-like"/>
    <property type="match status" value="1"/>
</dbReference>